<evidence type="ECO:0000313" key="2">
    <source>
        <dbReference type="Proteomes" id="UP000012153"/>
    </source>
</evidence>
<proteinExistence type="predicted"/>
<organism evidence="1 2">
    <name type="scientific">Leptospira noguchii serovar Autumnalis str. ZUN142</name>
    <dbReference type="NCBI Taxonomy" id="1085540"/>
    <lineage>
        <taxon>Bacteria</taxon>
        <taxon>Pseudomonadati</taxon>
        <taxon>Spirochaetota</taxon>
        <taxon>Spirochaetia</taxon>
        <taxon>Leptospirales</taxon>
        <taxon>Leptospiraceae</taxon>
        <taxon>Leptospira</taxon>
    </lineage>
</organism>
<reference evidence="1 2" key="1">
    <citation type="submission" date="2013-01" db="EMBL/GenBank/DDBJ databases">
        <authorList>
            <person name="Harkins D.M."/>
            <person name="Durkin A.S."/>
            <person name="Brinkac L.M."/>
            <person name="Haft D.H."/>
            <person name="Selengut J.D."/>
            <person name="Sanka R."/>
            <person name="DePew J."/>
            <person name="Purushe J."/>
            <person name="Matthias M.A."/>
            <person name="Vinetz J.M."/>
            <person name="Sutton G.G."/>
            <person name="Nierman W.C."/>
            <person name="Fouts D.E."/>
        </authorList>
    </citation>
    <scope>NUCLEOTIDE SEQUENCE [LARGE SCALE GENOMIC DNA]</scope>
    <source>
        <strain evidence="1 2">ZUN142</strain>
    </source>
</reference>
<gene>
    <name evidence="1" type="ORF">LEP1GSC186_1107</name>
</gene>
<dbReference type="EMBL" id="AHOP02000054">
    <property type="protein sequence ID" value="EMO39483.1"/>
    <property type="molecule type" value="Genomic_DNA"/>
</dbReference>
<dbReference type="AlphaFoldDB" id="M6UQG5"/>
<dbReference type="Proteomes" id="UP000012153">
    <property type="component" value="Unassembled WGS sequence"/>
</dbReference>
<comment type="caution">
    <text evidence="1">The sequence shown here is derived from an EMBL/GenBank/DDBJ whole genome shotgun (WGS) entry which is preliminary data.</text>
</comment>
<accession>M6UQG5</accession>
<name>M6UQG5_9LEPT</name>
<evidence type="ECO:0000313" key="1">
    <source>
        <dbReference type="EMBL" id="EMO39483.1"/>
    </source>
</evidence>
<protein>
    <submittedName>
        <fullName evidence="1">Uncharacterized protein</fullName>
    </submittedName>
</protein>
<dbReference type="RefSeq" id="WP_004441099.1">
    <property type="nucleotide sequence ID" value="NZ_AHOP02000054.1"/>
</dbReference>
<sequence>MSRKVNKAFSNTSIRAFIAAISSFVCEGSGLKLGYDSRPENIRWISSFVCEGSGLKL</sequence>